<reference evidence="1" key="1">
    <citation type="submission" date="2018-11" db="EMBL/GenBank/DDBJ databases">
        <authorList>
            <consortium name="Pathogen Informatics"/>
        </authorList>
    </citation>
    <scope>NUCLEOTIDE SEQUENCE</scope>
</reference>
<evidence type="ECO:0000313" key="1">
    <source>
        <dbReference type="EMBL" id="VEL26766.1"/>
    </source>
</evidence>
<dbReference type="EMBL" id="CAAALY010082563">
    <property type="protein sequence ID" value="VEL26766.1"/>
    <property type="molecule type" value="Genomic_DNA"/>
</dbReference>
<dbReference type="Proteomes" id="UP000784294">
    <property type="component" value="Unassembled WGS sequence"/>
</dbReference>
<organism evidence="1 2">
    <name type="scientific">Protopolystoma xenopodis</name>
    <dbReference type="NCBI Taxonomy" id="117903"/>
    <lineage>
        <taxon>Eukaryota</taxon>
        <taxon>Metazoa</taxon>
        <taxon>Spiralia</taxon>
        <taxon>Lophotrochozoa</taxon>
        <taxon>Platyhelminthes</taxon>
        <taxon>Monogenea</taxon>
        <taxon>Polyopisthocotylea</taxon>
        <taxon>Polystomatidea</taxon>
        <taxon>Polystomatidae</taxon>
        <taxon>Protopolystoma</taxon>
    </lineage>
</organism>
<comment type="caution">
    <text evidence="1">The sequence shown here is derived from an EMBL/GenBank/DDBJ whole genome shotgun (WGS) entry which is preliminary data.</text>
</comment>
<sequence length="86" mass="9711">MYAPLRLTTVNMREVFESEKRSKKTGQLSKSLLATPDNFECLQIEAKVPFVVSVSCYSKSGTGGRHTKRHAYMQEFWPPHAFAGMA</sequence>
<protein>
    <submittedName>
        <fullName evidence="1">Uncharacterized protein</fullName>
    </submittedName>
</protein>
<proteinExistence type="predicted"/>
<dbReference type="AlphaFoldDB" id="A0A448X3A3"/>
<name>A0A448X3A3_9PLAT</name>
<accession>A0A448X3A3</accession>
<keyword evidence="2" id="KW-1185">Reference proteome</keyword>
<gene>
    <name evidence="1" type="ORF">PXEA_LOCUS20206</name>
</gene>
<evidence type="ECO:0000313" key="2">
    <source>
        <dbReference type="Proteomes" id="UP000784294"/>
    </source>
</evidence>